<evidence type="ECO:0000313" key="2">
    <source>
        <dbReference type="Proteomes" id="UP000291469"/>
    </source>
</evidence>
<organism evidence="1 2">
    <name type="scientific">Egibacter rhizosphaerae</name>
    <dbReference type="NCBI Taxonomy" id="1670831"/>
    <lineage>
        <taxon>Bacteria</taxon>
        <taxon>Bacillati</taxon>
        <taxon>Actinomycetota</taxon>
        <taxon>Nitriliruptoria</taxon>
        <taxon>Egibacterales</taxon>
        <taxon>Egibacteraceae</taxon>
        <taxon>Egibacter</taxon>
    </lineage>
</organism>
<dbReference type="Proteomes" id="UP000291469">
    <property type="component" value="Chromosome"/>
</dbReference>
<proteinExistence type="predicted"/>
<sequence length="152" mass="16105">MGRHVFQTCPVLGDTTQVQHAFTSDPGTWLPAPADAVDHDTWTIRLTAGPATQSVHATVGAPFDLGEVTWRTIRWQPPEDATLHRFLPAFTGEIGLRAADTGTLVVQGHYAPPGGTVGSAIDTLALHRVADATIHTLVASVAERLQVPTSVA</sequence>
<accession>A0A411YD66</accession>
<dbReference type="AlphaFoldDB" id="A0A411YD66"/>
<name>A0A411YD66_9ACTN</name>
<evidence type="ECO:0008006" key="3">
    <source>
        <dbReference type="Google" id="ProtNLM"/>
    </source>
</evidence>
<reference evidence="1 2" key="1">
    <citation type="submission" date="2019-01" db="EMBL/GenBank/DDBJ databases">
        <title>Egibacter rhizosphaerae EGI 80759T.</title>
        <authorList>
            <person name="Chen D.-D."/>
            <person name="Tian Y."/>
            <person name="Jiao J.-Y."/>
            <person name="Zhang X.-T."/>
            <person name="Zhang Y.-G."/>
            <person name="Zhang Y."/>
            <person name="Xiao M."/>
            <person name="Shu W.-S."/>
            <person name="Li W.-J."/>
        </authorList>
    </citation>
    <scope>NUCLEOTIDE SEQUENCE [LARGE SCALE GENOMIC DNA]</scope>
    <source>
        <strain evidence="1 2">EGI 80759</strain>
    </source>
</reference>
<dbReference type="RefSeq" id="WP_131154141.1">
    <property type="nucleotide sequence ID" value="NZ_CP036402.1"/>
</dbReference>
<dbReference type="EMBL" id="CP036402">
    <property type="protein sequence ID" value="QBI19144.1"/>
    <property type="molecule type" value="Genomic_DNA"/>
</dbReference>
<dbReference type="KEGG" id="erz:ER308_06045"/>
<protein>
    <recommendedName>
        <fullName evidence="3">SRPBCC family protein</fullName>
    </recommendedName>
</protein>
<gene>
    <name evidence="1" type="ORF">ER308_06045</name>
</gene>
<evidence type="ECO:0000313" key="1">
    <source>
        <dbReference type="EMBL" id="QBI19144.1"/>
    </source>
</evidence>
<dbReference type="OrthoDB" id="5244728at2"/>
<keyword evidence="2" id="KW-1185">Reference proteome</keyword>